<evidence type="ECO:0000313" key="2">
    <source>
        <dbReference type="EMBL" id="CAI9278630.1"/>
    </source>
</evidence>
<reference evidence="2" key="1">
    <citation type="submission" date="2023-04" db="EMBL/GenBank/DDBJ databases">
        <authorList>
            <person name="Vijverberg K."/>
            <person name="Xiong W."/>
            <person name="Schranz E."/>
        </authorList>
    </citation>
    <scope>NUCLEOTIDE SEQUENCE</scope>
</reference>
<dbReference type="PANTHER" id="PTHR34956:SF1">
    <property type="entry name" value="DUF4005 DOMAIN-CONTAINING PROTEIN"/>
    <property type="match status" value="1"/>
</dbReference>
<feature type="region of interest" description="Disordered" evidence="1">
    <location>
        <begin position="106"/>
        <end position="131"/>
    </location>
</feature>
<keyword evidence="3" id="KW-1185">Reference proteome</keyword>
<dbReference type="PANTHER" id="PTHR34956">
    <property type="entry name" value="OS05G0397300 PROTEIN"/>
    <property type="match status" value="1"/>
</dbReference>
<name>A0AA35YQZ7_LACSI</name>
<dbReference type="Proteomes" id="UP001177003">
    <property type="component" value="Chromosome 4"/>
</dbReference>
<dbReference type="AlphaFoldDB" id="A0AA35YQZ7"/>
<evidence type="ECO:0000313" key="3">
    <source>
        <dbReference type="Proteomes" id="UP001177003"/>
    </source>
</evidence>
<organism evidence="2 3">
    <name type="scientific">Lactuca saligna</name>
    <name type="common">Willowleaf lettuce</name>
    <dbReference type="NCBI Taxonomy" id="75948"/>
    <lineage>
        <taxon>Eukaryota</taxon>
        <taxon>Viridiplantae</taxon>
        <taxon>Streptophyta</taxon>
        <taxon>Embryophyta</taxon>
        <taxon>Tracheophyta</taxon>
        <taxon>Spermatophyta</taxon>
        <taxon>Magnoliopsida</taxon>
        <taxon>eudicotyledons</taxon>
        <taxon>Gunneridae</taxon>
        <taxon>Pentapetalae</taxon>
        <taxon>asterids</taxon>
        <taxon>campanulids</taxon>
        <taxon>Asterales</taxon>
        <taxon>Asteraceae</taxon>
        <taxon>Cichorioideae</taxon>
        <taxon>Cichorieae</taxon>
        <taxon>Lactucinae</taxon>
        <taxon>Lactuca</taxon>
    </lineage>
</organism>
<sequence>MDLDYVHHHRSNMESPEAEDDVFYAELTRQILVLMDEDDETHAWRNRKGESPEFQGRSVVTSGNYFSWWEGGRNFEVPCWMERLWASNGAGTGVFIPRVVVAGKTRRRRQNKARRNDGGRMHSCAGHKTHG</sequence>
<protein>
    <submittedName>
        <fullName evidence="2">Uncharacterized protein</fullName>
    </submittedName>
</protein>
<gene>
    <name evidence="2" type="ORF">LSALG_LOCUS18482</name>
</gene>
<evidence type="ECO:0000256" key="1">
    <source>
        <dbReference type="SAM" id="MobiDB-lite"/>
    </source>
</evidence>
<proteinExistence type="predicted"/>
<accession>A0AA35YQZ7</accession>
<dbReference type="EMBL" id="OX465080">
    <property type="protein sequence ID" value="CAI9278630.1"/>
    <property type="molecule type" value="Genomic_DNA"/>
</dbReference>